<dbReference type="SMART" id="SM00304">
    <property type="entry name" value="HAMP"/>
    <property type="match status" value="2"/>
</dbReference>
<dbReference type="InterPro" id="IPR003660">
    <property type="entry name" value="HAMP_dom"/>
</dbReference>
<evidence type="ECO:0000259" key="9">
    <source>
        <dbReference type="PROSITE" id="PS50885"/>
    </source>
</evidence>
<dbReference type="FunFam" id="1.10.287.950:FF:000001">
    <property type="entry name" value="Methyl-accepting chemotaxis sensory transducer"/>
    <property type="match status" value="1"/>
</dbReference>
<organism evidence="10 11">
    <name type="scientific">Aquitalea magnusonii</name>
    <dbReference type="NCBI Taxonomy" id="332411"/>
    <lineage>
        <taxon>Bacteria</taxon>
        <taxon>Pseudomonadati</taxon>
        <taxon>Pseudomonadota</taxon>
        <taxon>Betaproteobacteria</taxon>
        <taxon>Neisseriales</taxon>
        <taxon>Chromobacteriaceae</taxon>
        <taxon>Aquitalea</taxon>
    </lineage>
</organism>
<sequence>MKKFSEWPIWLRLTSAIWCCLVVAWSGLIAWETTVSRDIAVSQAKDLASSMNEMTLAGLTGMMMTGTVAQRDVFLDQIKELSAVRELRVIRGEAVSKQFGPGNAGDKAHAADEAEKSALSTGQPFVAIESSPQLGEHLHVVYPARAASNYLGKNCMSCHQVSEGTPLGAVSMRISLEKPYASVAQFRNQSILFAIVASLPLMAVVFLFIRRFVTRPLQAMAAGLAELAKGEGDLTRRLEVKHQDEIGQTATLFNQMLGSIADLVRQVGTAAHSVATSSAQLRQGAERVADGSRAQNSQSQQAAQAVEQLAEHIGDIARHAEQVLAQSDESLQRSQQGRQNLAQLQQEVGQIQQAVEMMSEAETELMQSTHSITSMTQQVRDIAEQTNLLALNAAIEAARAGEAGRGFAVVADEVRKLAEKSALSAREIDSVTGALNHKTEAVRQAVAASLSSLEASNQSAAQVASVLDAANDSAVAVRNGLQQIVQVTEQQREASQRVTGNIDSIAELASTNDAAIQHTVHSAEALEGLAGGLNDSVARFKV</sequence>
<evidence type="ECO:0000256" key="4">
    <source>
        <dbReference type="PROSITE-ProRule" id="PRU00284"/>
    </source>
</evidence>
<dbReference type="Gene3D" id="1.10.287.950">
    <property type="entry name" value="Methyl-accepting chemotaxis protein"/>
    <property type="match status" value="1"/>
</dbReference>
<evidence type="ECO:0000259" key="8">
    <source>
        <dbReference type="PROSITE" id="PS50111"/>
    </source>
</evidence>
<feature type="transmembrane region" description="Helical" evidence="7">
    <location>
        <begin position="191"/>
        <end position="209"/>
    </location>
</feature>
<dbReference type="SMART" id="SM00283">
    <property type="entry name" value="MA"/>
    <property type="match status" value="1"/>
</dbReference>
<dbReference type="InterPro" id="IPR004090">
    <property type="entry name" value="Chemotax_Me-accpt_rcpt"/>
</dbReference>
<evidence type="ECO:0000313" key="10">
    <source>
        <dbReference type="EMBL" id="BBF85047.1"/>
    </source>
</evidence>
<dbReference type="PRINTS" id="PR00260">
    <property type="entry name" value="CHEMTRNSDUCR"/>
</dbReference>
<evidence type="ECO:0000256" key="1">
    <source>
        <dbReference type="ARBA" id="ARBA00004370"/>
    </source>
</evidence>
<dbReference type="Gene3D" id="3.30.450.290">
    <property type="match status" value="1"/>
</dbReference>
<dbReference type="Pfam" id="PF00672">
    <property type="entry name" value="HAMP"/>
    <property type="match status" value="1"/>
</dbReference>
<dbReference type="RefSeq" id="WP_089084820.1">
    <property type="nucleotide sequence ID" value="NZ_AP018823.1"/>
</dbReference>
<dbReference type="CDD" id="cd06225">
    <property type="entry name" value="HAMP"/>
    <property type="match status" value="1"/>
</dbReference>
<dbReference type="GO" id="GO:0016020">
    <property type="term" value="C:membrane"/>
    <property type="evidence" value="ECO:0007669"/>
    <property type="project" value="UniProtKB-SubCell"/>
</dbReference>
<reference evidence="11" key="3">
    <citation type="journal article" date="2017" name="Plant Physiol. Biochem.">
        <title>Differential oxidative and antioxidative response of duckweed Lemna minor toward plant growth promoting/inhibiting bacteria.</title>
        <authorList>
            <person name="Ishizawa H."/>
            <person name="Kuroda M."/>
            <person name="Morikawa M."/>
            <person name="Ike M."/>
        </authorList>
    </citation>
    <scope>NUCLEOTIDE SEQUENCE [LARGE SCALE GENOMIC DNA]</scope>
    <source>
        <strain evidence="11">H3</strain>
    </source>
</reference>
<dbReference type="AlphaFoldDB" id="A0A3G9GHB3"/>
<feature type="compositionally biased region" description="Low complexity" evidence="6">
    <location>
        <begin position="292"/>
        <end position="303"/>
    </location>
</feature>
<keyword evidence="7" id="KW-1133">Transmembrane helix</keyword>
<comment type="subcellular location">
    <subcellularLocation>
        <location evidence="1">Membrane</location>
    </subcellularLocation>
</comment>
<feature type="domain" description="HAMP" evidence="9">
    <location>
        <begin position="211"/>
        <end position="265"/>
    </location>
</feature>
<evidence type="ECO:0000256" key="3">
    <source>
        <dbReference type="ARBA" id="ARBA00029447"/>
    </source>
</evidence>
<feature type="region of interest" description="Disordered" evidence="6">
    <location>
        <begin position="275"/>
        <end position="303"/>
    </location>
</feature>
<dbReference type="GO" id="GO:0006935">
    <property type="term" value="P:chemotaxis"/>
    <property type="evidence" value="ECO:0007669"/>
    <property type="project" value="InterPro"/>
</dbReference>
<dbReference type="GO" id="GO:0007165">
    <property type="term" value="P:signal transduction"/>
    <property type="evidence" value="ECO:0007669"/>
    <property type="project" value="UniProtKB-KW"/>
</dbReference>
<dbReference type="STRING" id="332411.VI06_16580"/>
<keyword evidence="2 4" id="KW-0807">Transducer</keyword>
<proteinExistence type="inferred from homology"/>
<keyword evidence="7" id="KW-0472">Membrane</keyword>
<dbReference type="Proteomes" id="UP000198290">
    <property type="component" value="Chromosome"/>
</dbReference>
<feature type="coiled-coil region" evidence="5">
    <location>
        <begin position="334"/>
        <end position="364"/>
    </location>
</feature>
<dbReference type="KEGG" id="amah:DLM_1423"/>
<keyword evidence="11" id="KW-1185">Reference proteome</keyword>
<dbReference type="OrthoDB" id="2489132at2"/>
<reference evidence="10 11" key="2">
    <citation type="journal article" date="2017" name="Genome Announc.">
        <title>Draft genome sequence of Aquitalea magnusonii strain H3, a plant growth-promoting bacterium of duckweed Lemna minor.</title>
        <authorList>
            <person name="Ishizawa H."/>
            <person name="Kuroda M."/>
            <person name="Ike M."/>
        </authorList>
    </citation>
    <scope>NUCLEOTIDE SEQUENCE [LARGE SCALE GENOMIC DNA]</scope>
    <source>
        <strain evidence="10 11">H3</strain>
    </source>
</reference>
<evidence type="ECO:0000256" key="5">
    <source>
        <dbReference type="SAM" id="Coils"/>
    </source>
</evidence>
<dbReference type="GO" id="GO:0004888">
    <property type="term" value="F:transmembrane signaling receptor activity"/>
    <property type="evidence" value="ECO:0007669"/>
    <property type="project" value="InterPro"/>
</dbReference>
<evidence type="ECO:0000256" key="6">
    <source>
        <dbReference type="SAM" id="MobiDB-lite"/>
    </source>
</evidence>
<keyword evidence="7" id="KW-0812">Transmembrane</keyword>
<gene>
    <name evidence="10" type="ORF">DLM_1423</name>
</gene>
<dbReference type="PROSITE" id="PS50111">
    <property type="entry name" value="CHEMOTAXIS_TRANSDUC_2"/>
    <property type="match status" value="1"/>
</dbReference>
<dbReference type="SUPFAM" id="SSF58104">
    <property type="entry name" value="Methyl-accepting chemotaxis protein (MCP) signaling domain"/>
    <property type="match status" value="1"/>
</dbReference>
<protein>
    <submittedName>
        <fullName evidence="10">Probable methyl-accepting chemotaxis protein</fullName>
    </submittedName>
</protein>
<dbReference type="Pfam" id="PF00015">
    <property type="entry name" value="MCPsignal"/>
    <property type="match status" value="1"/>
</dbReference>
<dbReference type="EMBL" id="AP018823">
    <property type="protein sequence ID" value="BBF85047.1"/>
    <property type="molecule type" value="Genomic_DNA"/>
</dbReference>
<evidence type="ECO:0000313" key="11">
    <source>
        <dbReference type="Proteomes" id="UP000198290"/>
    </source>
</evidence>
<dbReference type="PROSITE" id="PS50885">
    <property type="entry name" value="HAMP"/>
    <property type="match status" value="1"/>
</dbReference>
<name>A0A3G9GHB3_9NEIS</name>
<dbReference type="InterPro" id="IPR004089">
    <property type="entry name" value="MCPsignal_dom"/>
</dbReference>
<accession>A0A3G9GHB3</accession>
<dbReference type="PANTHER" id="PTHR32089:SF112">
    <property type="entry name" value="LYSOZYME-LIKE PROTEIN-RELATED"/>
    <property type="match status" value="1"/>
</dbReference>
<keyword evidence="5" id="KW-0175">Coiled coil</keyword>
<evidence type="ECO:0000256" key="2">
    <source>
        <dbReference type="ARBA" id="ARBA00023224"/>
    </source>
</evidence>
<evidence type="ECO:0000256" key="7">
    <source>
        <dbReference type="SAM" id="Phobius"/>
    </source>
</evidence>
<dbReference type="PANTHER" id="PTHR32089">
    <property type="entry name" value="METHYL-ACCEPTING CHEMOTAXIS PROTEIN MCPB"/>
    <property type="match status" value="1"/>
</dbReference>
<comment type="similarity">
    <text evidence="3">Belongs to the methyl-accepting chemotaxis (MCP) protein family.</text>
</comment>
<reference evidence="11" key="1">
    <citation type="journal article" date="2017" name="Biotechnol. Biofuels">
        <title>Evaluation of environmental bacterial communities as a factor affecting the growth of duckweed Lemna minor.</title>
        <authorList>
            <person name="Ishizawa H."/>
            <person name="Kuroda M."/>
            <person name="Morikawa M."/>
            <person name="Ike M."/>
        </authorList>
    </citation>
    <scope>NUCLEOTIDE SEQUENCE [LARGE SCALE GENOMIC DNA]</scope>
    <source>
        <strain evidence="11">H3</strain>
    </source>
</reference>
<feature type="domain" description="Methyl-accepting transducer" evidence="8">
    <location>
        <begin position="270"/>
        <end position="506"/>
    </location>
</feature>